<accession>A0A1I6XVA9</accession>
<name>A0A1I6XVA9_9FLAO</name>
<dbReference type="Proteomes" id="UP000236454">
    <property type="component" value="Unassembled WGS sequence"/>
</dbReference>
<reference evidence="1 2" key="1">
    <citation type="submission" date="2016-10" db="EMBL/GenBank/DDBJ databases">
        <authorList>
            <person name="de Groot N.N."/>
        </authorList>
    </citation>
    <scope>NUCLEOTIDE SEQUENCE [LARGE SCALE GENOMIC DNA]</scope>
    <source>
        <strain evidence="1 2">CGMCC 1.7005</strain>
    </source>
</reference>
<evidence type="ECO:0000313" key="2">
    <source>
        <dbReference type="Proteomes" id="UP000236454"/>
    </source>
</evidence>
<dbReference type="EMBL" id="FPAS01000001">
    <property type="protein sequence ID" value="SFT41754.1"/>
    <property type="molecule type" value="Genomic_DNA"/>
</dbReference>
<dbReference type="OrthoDB" id="1202334at2"/>
<dbReference type="AlphaFoldDB" id="A0A1I6XVA9"/>
<evidence type="ECO:0000313" key="1">
    <source>
        <dbReference type="EMBL" id="SFT41754.1"/>
    </source>
</evidence>
<sequence length="112" mass="12954">MHIILYNSVNTNVDLNDLEEHLIDIDLRYRATELVTTGHMGFEEMQQAVKRAMNICKVAGVEVRKHFKAIYLCREGILLRDWRLSALARKLVVINGDPNNLYVAKVQIDLFQ</sequence>
<dbReference type="STRING" id="477690.SAMN05216474_0447"/>
<organism evidence="1 2">
    <name type="scientific">Lishizhenia tianjinensis</name>
    <dbReference type="NCBI Taxonomy" id="477690"/>
    <lineage>
        <taxon>Bacteria</taxon>
        <taxon>Pseudomonadati</taxon>
        <taxon>Bacteroidota</taxon>
        <taxon>Flavobacteriia</taxon>
        <taxon>Flavobacteriales</taxon>
        <taxon>Crocinitomicaceae</taxon>
        <taxon>Lishizhenia</taxon>
    </lineage>
</organism>
<keyword evidence="2" id="KW-1185">Reference proteome</keyword>
<dbReference type="RefSeq" id="WP_139230211.1">
    <property type="nucleotide sequence ID" value="NZ_FPAS01000001.1"/>
</dbReference>
<protein>
    <submittedName>
        <fullName evidence="1">Uncharacterized protein</fullName>
    </submittedName>
</protein>
<proteinExistence type="predicted"/>
<gene>
    <name evidence="1" type="ORF">SAMN05216474_0447</name>
</gene>